<dbReference type="EMBL" id="JAEAOA010000471">
    <property type="protein sequence ID" value="KAK3586265.1"/>
    <property type="molecule type" value="Genomic_DNA"/>
</dbReference>
<organism evidence="1 2">
    <name type="scientific">Potamilus streckersoni</name>
    <dbReference type="NCBI Taxonomy" id="2493646"/>
    <lineage>
        <taxon>Eukaryota</taxon>
        <taxon>Metazoa</taxon>
        <taxon>Spiralia</taxon>
        <taxon>Lophotrochozoa</taxon>
        <taxon>Mollusca</taxon>
        <taxon>Bivalvia</taxon>
        <taxon>Autobranchia</taxon>
        <taxon>Heteroconchia</taxon>
        <taxon>Palaeoheterodonta</taxon>
        <taxon>Unionida</taxon>
        <taxon>Unionoidea</taxon>
        <taxon>Unionidae</taxon>
        <taxon>Ambleminae</taxon>
        <taxon>Lampsilini</taxon>
        <taxon>Potamilus</taxon>
    </lineage>
</organism>
<proteinExistence type="predicted"/>
<keyword evidence="2" id="KW-1185">Reference proteome</keyword>
<sequence>MLLEHGRSNMFGRFTNPHQGKYSCVLFDVRTNNEVLHASRLLILLDQVPPDT</sequence>
<feature type="non-terminal residue" evidence="1">
    <location>
        <position position="52"/>
    </location>
</feature>
<gene>
    <name evidence="1" type="ORF">CHS0354_006957</name>
</gene>
<accession>A0AAE0S6M7</accession>
<reference evidence="1" key="3">
    <citation type="submission" date="2023-05" db="EMBL/GenBank/DDBJ databases">
        <authorList>
            <person name="Smith C.H."/>
        </authorList>
    </citation>
    <scope>NUCLEOTIDE SEQUENCE</scope>
    <source>
        <strain evidence="1">CHS0354</strain>
        <tissue evidence="1">Mantle</tissue>
    </source>
</reference>
<evidence type="ECO:0000313" key="1">
    <source>
        <dbReference type="EMBL" id="KAK3586265.1"/>
    </source>
</evidence>
<dbReference type="AlphaFoldDB" id="A0AAE0S6M7"/>
<reference evidence="1" key="1">
    <citation type="journal article" date="2021" name="Genome Biol. Evol.">
        <title>A High-Quality Reference Genome for a Parasitic Bivalve with Doubly Uniparental Inheritance (Bivalvia: Unionida).</title>
        <authorList>
            <person name="Smith C.H."/>
        </authorList>
    </citation>
    <scope>NUCLEOTIDE SEQUENCE</scope>
    <source>
        <strain evidence="1">CHS0354</strain>
    </source>
</reference>
<protein>
    <submittedName>
        <fullName evidence="1">Uncharacterized protein</fullName>
    </submittedName>
</protein>
<evidence type="ECO:0000313" key="2">
    <source>
        <dbReference type="Proteomes" id="UP001195483"/>
    </source>
</evidence>
<dbReference type="Proteomes" id="UP001195483">
    <property type="component" value="Unassembled WGS sequence"/>
</dbReference>
<name>A0AAE0S6M7_9BIVA</name>
<comment type="caution">
    <text evidence="1">The sequence shown here is derived from an EMBL/GenBank/DDBJ whole genome shotgun (WGS) entry which is preliminary data.</text>
</comment>
<reference evidence="1" key="2">
    <citation type="journal article" date="2021" name="Genome Biol. Evol.">
        <title>Developing a high-quality reference genome for a parasitic bivalve with doubly uniparental inheritance (Bivalvia: Unionida).</title>
        <authorList>
            <person name="Smith C.H."/>
        </authorList>
    </citation>
    <scope>NUCLEOTIDE SEQUENCE</scope>
    <source>
        <strain evidence="1">CHS0354</strain>
        <tissue evidence="1">Mantle</tissue>
    </source>
</reference>